<dbReference type="Proteomes" id="UP000077684">
    <property type="component" value="Unassembled WGS sequence"/>
</dbReference>
<evidence type="ECO:0000256" key="1">
    <source>
        <dbReference type="SAM" id="MobiDB-lite"/>
    </source>
</evidence>
<feature type="compositionally biased region" description="Low complexity" evidence="1">
    <location>
        <begin position="88"/>
        <end position="98"/>
    </location>
</feature>
<feature type="region of interest" description="Disordered" evidence="1">
    <location>
        <begin position="370"/>
        <end position="389"/>
    </location>
</feature>
<feature type="compositionally biased region" description="Basic residues" evidence="1">
    <location>
        <begin position="376"/>
        <end position="389"/>
    </location>
</feature>
<feature type="region of interest" description="Disordered" evidence="1">
    <location>
        <begin position="331"/>
        <end position="361"/>
    </location>
</feature>
<evidence type="ECO:0000313" key="2">
    <source>
        <dbReference type="EMBL" id="KAE8249341.1"/>
    </source>
</evidence>
<reference evidence="2" key="1">
    <citation type="submission" date="2016-04" db="EMBL/GenBank/DDBJ databases">
        <authorList>
            <person name="Nguyen H.D."/>
            <person name="Samba Siva P."/>
            <person name="Cullis J."/>
            <person name="Levesque C.A."/>
            <person name="Hambleton S."/>
        </authorList>
    </citation>
    <scope>NUCLEOTIDE SEQUENCE</scope>
    <source>
        <strain evidence="2">DAOMC 236426</strain>
    </source>
</reference>
<feature type="region of interest" description="Disordered" evidence="1">
    <location>
        <begin position="1"/>
        <end position="132"/>
    </location>
</feature>
<reference evidence="2" key="2">
    <citation type="journal article" date="2019" name="IMA Fungus">
        <title>Genome sequencing and comparison of five Tilletia species to identify candidate genes for the detection of regulated species infecting wheat.</title>
        <authorList>
            <person name="Nguyen H.D.T."/>
            <person name="Sultana T."/>
            <person name="Kesanakurti P."/>
            <person name="Hambleton S."/>
        </authorList>
    </citation>
    <scope>NUCLEOTIDE SEQUENCE</scope>
    <source>
        <strain evidence="2">DAOMC 236426</strain>
    </source>
</reference>
<organism evidence="2 3">
    <name type="scientific">Tilletia controversa</name>
    <name type="common">dwarf bunt fungus</name>
    <dbReference type="NCBI Taxonomy" id="13291"/>
    <lineage>
        <taxon>Eukaryota</taxon>
        <taxon>Fungi</taxon>
        <taxon>Dikarya</taxon>
        <taxon>Basidiomycota</taxon>
        <taxon>Ustilaginomycotina</taxon>
        <taxon>Exobasidiomycetes</taxon>
        <taxon>Tilletiales</taxon>
        <taxon>Tilletiaceae</taxon>
        <taxon>Tilletia</taxon>
    </lineage>
</organism>
<proteinExistence type="predicted"/>
<gene>
    <name evidence="2" type="ORF">A4X06_0g3273</name>
</gene>
<comment type="caution">
    <text evidence="2">The sequence shown here is derived from an EMBL/GenBank/DDBJ whole genome shotgun (WGS) entry which is preliminary data.</text>
</comment>
<keyword evidence="3" id="KW-1185">Reference proteome</keyword>
<dbReference type="AlphaFoldDB" id="A0A8X7MUR8"/>
<feature type="compositionally biased region" description="Polar residues" evidence="1">
    <location>
        <begin position="106"/>
        <end position="130"/>
    </location>
</feature>
<sequence length="389" mass="42074">MERHAAFAAETAFQPSQPTRPLVPDDEDSPIPDMGWDRPMDPNRNATSPSGSGSGLGFTLSAPSANSPSAPVPSAAFSLAGPQPHSKSTANSTGPTNTGTGGDGMVSSTLSSSNTAAGSTAISNAANPSWGQRDIVPYRLTPTFQHQRKLNDLVNAHIDQTIQRSPATGVVQTSFSTLTPAPPSQTPEPHQWAFRPALANTKGHFYLGPLEPTQVLALLSSAGLSKHAELALTGTVGGYLKYYHFRGHSQTPSSRRRAEKTPSAEEQEWWQCRLCHGDFHIRPNHVTNLGAHLYGTARSRGCLDLRADNPAEWIPPPARDPSGKIVRIRPDTPTPQHQPPALLAGHRTNLDSRSQSKPQRICPILRGVFPYPHQPARQRRRQRHHVRGG</sequence>
<accession>A0A8X7MUR8</accession>
<name>A0A8X7MUR8_9BASI</name>
<evidence type="ECO:0000313" key="3">
    <source>
        <dbReference type="Proteomes" id="UP000077684"/>
    </source>
</evidence>
<feature type="compositionally biased region" description="Low complexity" evidence="1">
    <location>
        <begin position="61"/>
        <end position="80"/>
    </location>
</feature>
<dbReference type="EMBL" id="LWDE02000289">
    <property type="protein sequence ID" value="KAE8249341.1"/>
    <property type="molecule type" value="Genomic_DNA"/>
</dbReference>
<protein>
    <submittedName>
        <fullName evidence="2">Uncharacterized protein</fullName>
    </submittedName>
</protein>